<dbReference type="InterPro" id="IPR021109">
    <property type="entry name" value="Peptidase_aspartic_dom_sf"/>
</dbReference>
<dbReference type="Gene3D" id="2.40.70.10">
    <property type="entry name" value="Acid Proteases"/>
    <property type="match status" value="1"/>
</dbReference>
<reference evidence="2" key="1">
    <citation type="submission" date="2016-11" db="UniProtKB">
        <authorList>
            <consortium name="WormBaseParasite"/>
        </authorList>
    </citation>
    <scope>IDENTIFICATION</scope>
</reference>
<dbReference type="WBParaSite" id="Hba_08825">
    <property type="protein sequence ID" value="Hba_08825"/>
    <property type="gene ID" value="Hba_08825"/>
</dbReference>
<evidence type="ECO:0000313" key="2">
    <source>
        <dbReference type="WBParaSite" id="Hba_08825"/>
    </source>
</evidence>
<dbReference type="AlphaFoldDB" id="A0A1I7WUL6"/>
<dbReference type="SUPFAM" id="SSF50630">
    <property type="entry name" value="Acid proteases"/>
    <property type="match status" value="1"/>
</dbReference>
<keyword evidence="1" id="KW-1185">Reference proteome</keyword>
<sequence>MIAEGNIWNNRTNMFERTLFFFDTGAQTSHVEEQFAKQLRLPITKSETSTMTEIGGHTEEFLTHRLSVCIKTAFGTELLLTMKTKSVITKDFRAATLSGCDIQFLSQEESFLSNLSTQGERQVPSILIGLDLDDKFVITNSPHIRFMIAEI</sequence>
<evidence type="ECO:0000313" key="1">
    <source>
        <dbReference type="Proteomes" id="UP000095283"/>
    </source>
</evidence>
<accession>A0A1I7WUL6</accession>
<name>A0A1I7WUL6_HETBA</name>
<proteinExistence type="predicted"/>
<protein>
    <submittedName>
        <fullName evidence="2">Peptidase A2 domain-containing protein</fullName>
    </submittedName>
</protein>
<dbReference type="Proteomes" id="UP000095283">
    <property type="component" value="Unplaced"/>
</dbReference>
<organism evidence="1 2">
    <name type="scientific">Heterorhabditis bacteriophora</name>
    <name type="common">Entomopathogenic nematode worm</name>
    <dbReference type="NCBI Taxonomy" id="37862"/>
    <lineage>
        <taxon>Eukaryota</taxon>
        <taxon>Metazoa</taxon>
        <taxon>Ecdysozoa</taxon>
        <taxon>Nematoda</taxon>
        <taxon>Chromadorea</taxon>
        <taxon>Rhabditida</taxon>
        <taxon>Rhabditina</taxon>
        <taxon>Rhabditomorpha</taxon>
        <taxon>Strongyloidea</taxon>
        <taxon>Heterorhabditidae</taxon>
        <taxon>Heterorhabditis</taxon>
    </lineage>
</organism>